<gene>
    <name evidence="4" type="ORF">BaRGS_00017446</name>
</gene>
<evidence type="ECO:0000313" key="5">
    <source>
        <dbReference type="Proteomes" id="UP001519460"/>
    </source>
</evidence>
<accession>A0ABD0KVY3</accession>
<dbReference type="CDD" id="cd06558">
    <property type="entry name" value="crotonase-like"/>
    <property type="match status" value="1"/>
</dbReference>
<dbReference type="GO" id="GO:0043436">
    <property type="term" value="P:oxoacid metabolic process"/>
    <property type="evidence" value="ECO:0007669"/>
    <property type="project" value="UniProtKB-ARBA"/>
</dbReference>
<dbReference type="SUPFAM" id="SSF52096">
    <property type="entry name" value="ClpP/crotonase"/>
    <property type="match status" value="1"/>
</dbReference>
<comment type="caution">
    <text evidence="4">The sequence shown here is derived from an EMBL/GenBank/DDBJ whole genome shotgun (WGS) entry which is preliminary data.</text>
</comment>
<dbReference type="Pfam" id="PF00378">
    <property type="entry name" value="ECH_1"/>
    <property type="match status" value="1"/>
</dbReference>
<protein>
    <submittedName>
        <fullName evidence="4">Uncharacterized protein</fullName>
    </submittedName>
</protein>
<sequence>MATTAVTVSFLEQSIAVLRMQRGENRINPEFLRAYNGCLDKLESAPGCKGVVTTGEGKFFSNGIDLDWMGKEENAEKVPTFMEDFQKLLARILIFPLPTVAAINGHCYAGGAVLALAHDLRVMNSQRGWMCLNEIHRNLRFSPFLLSLLRMKMNPGQTLNRALVLGQRFTAEEAVSAGLVDKSMPALLVEQESRRLLLSWLGKDGYSRESLLNMKRDVYSDVLNSPTKFNSLM</sequence>
<proteinExistence type="predicted"/>
<reference evidence="4 5" key="1">
    <citation type="journal article" date="2023" name="Sci. Data">
        <title>Genome assembly of the Korean intertidal mud-creeper Batillaria attramentaria.</title>
        <authorList>
            <person name="Patra A.K."/>
            <person name="Ho P.T."/>
            <person name="Jun S."/>
            <person name="Lee S.J."/>
            <person name="Kim Y."/>
            <person name="Won Y.J."/>
        </authorList>
    </citation>
    <scope>NUCLEOTIDE SEQUENCE [LARGE SCALE GENOMIC DNA]</scope>
    <source>
        <strain evidence="4">Wonlab-2016</strain>
    </source>
</reference>
<dbReference type="InterPro" id="IPR029045">
    <property type="entry name" value="ClpP/crotonase-like_dom_sf"/>
</dbReference>
<keyword evidence="5" id="KW-1185">Reference proteome</keyword>
<evidence type="ECO:0000256" key="2">
    <source>
        <dbReference type="ARBA" id="ARBA00000765"/>
    </source>
</evidence>
<name>A0ABD0KVY3_9CAEN</name>
<evidence type="ECO:0000256" key="1">
    <source>
        <dbReference type="ARBA" id="ARBA00000452"/>
    </source>
</evidence>
<organism evidence="4 5">
    <name type="scientific">Batillaria attramentaria</name>
    <dbReference type="NCBI Taxonomy" id="370345"/>
    <lineage>
        <taxon>Eukaryota</taxon>
        <taxon>Metazoa</taxon>
        <taxon>Spiralia</taxon>
        <taxon>Lophotrochozoa</taxon>
        <taxon>Mollusca</taxon>
        <taxon>Gastropoda</taxon>
        <taxon>Caenogastropoda</taxon>
        <taxon>Sorbeoconcha</taxon>
        <taxon>Cerithioidea</taxon>
        <taxon>Batillariidae</taxon>
        <taxon>Batillaria</taxon>
    </lineage>
</organism>
<dbReference type="AlphaFoldDB" id="A0ABD0KVY3"/>
<dbReference type="EMBL" id="JACVVK020000116">
    <property type="protein sequence ID" value="KAK7491345.1"/>
    <property type="molecule type" value="Genomic_DNA"/>
</dbReference>
<comment type="catalytic activity">
    <reaction evidence="1">
        <text>a (3Z)-enoyl-CoA = a 4-saturated (2E)-enoyl-CoA</text>
        <dbReference type="Rhea" id="RHEA:45900"/>
        <dbReference type="ChEBI" id="CHEBI:85097"/>
        <dbReference type="ChEBI" id="CHEBI:85489"/>
        <dbReference type="EC" id="5.3.3.8"/>
    </reaction>
</comment>
<dbReference type="PANTHER" id="PTHR11941">
    <property type="entry name" value="ENOYL-COA HYDRATASE-RELATED"/>
    <property type="match status" value="1"/>
</dbReference>
<dbReference type="InterPro" id="IPR001753">
    <property type="entry name" value="Enoyl-CoA_hydra/iso"/>
</dbReference>
<dbReference type="FunFam" id="3.90.226.10:FF:000049">
    <property type="entry name" value="Enoyl-CoA delta isomerase 3"/>
    <property type="match status" value="1"/>
</dbReference>
<dbReference type="GO" id="GO:0006629">
    <property type="term" value="P:lipid metabolic process"/>
    <property type="evidence" value="ECO:0007669"/>
    <property type="project" value="UniProtKB-KW"/>
</dbReference>
<dbReference type="Gene3D" id="3.90.226.10">
    <property type="entry name" value="2-enoyl-CoA Hydratase, Chain A, domain 1"/>
    <property type="match status" value="1"/>
</dbReference>
<evidence type="ECO:0000313" key="4">
    <source>
        <dbReference type="EMBL" id="KAK7491345.1"/>
    </source>
</evidence>
<dbReference type="PANTHER" id="PTHR11941:SF75">
    <property type="entry name" value="ENOYL-COA HYDRATASE_ISOMERASE FAMILY PROTEIN"/>
    <property type="match status" value="1"/>
</dbReference>
<dbReference type="Proteomes" id="UP001519460">
    <property type="component" value="Unassembled WGS sequence"/>
</dbReference>
<evidence type="ECO:0000256" key="3">
    <source>
        <dbReference type="ARBA" id="ARBA00023098"/>
    </source>
</evidence>
<comment type="catalytic activity">
    <reaction evidence="2">
        <text>a (3E)-enoyl-CoA = a 4-saturated (2E)-enoyl-CoA</text>
        <dbReference type="Rhea" id="RHEA:45228"/>
        <dbReference type="ChEBI" id="CHEBI:58521"/>
        <dbReference type="ChEBI" id="CHEBI:85097"/>
        <dbReference type="EC" id="5.3.3.8"/>
    </reaction>
</comment>
<keyword evidence="3" id="KW-0443">Lipid metabolism</keyword>
<dbReference type="GO" id="GO:0004165">
    <property type="term" value="F:delta(3)-delta(2)-enoyl-CoA isomerase activity"/>
    <property type="evidence" value="ECO:0007669"/>
    <property type="project" value="UniProtKB-EC"/>
</dbReference>